<evidence type="ECO:0000313" key="3">
    <source>
        <dbReference type="Proteomes" id="UP001175211"/>
    </source>
</evidence>
<keyword evidence="1" id="KW-0472">Membrane</keyword>
<evidence type="ECO:0000256" key="1">
    <source>
        <dbReference type="SAM" id="Phobius"/>
    </source>
</evidence>
<dbReference type="GeneID" id="85356314"/>
<feature type="transmembrane region" description="Helical" evidence="1">
    <location>
        <begin position="12"/>
        <end position="30"/>
    </location>
</feature>
<proteinExistence type="predicted"/>
<accession>A0AA39N7Y1</accession>
<dbReference type="RefSeq" id="XP_060332721.1">
    <property type="nucleotide sequence ID" value="XM_060472766.1"/>
</dbReference>
<gene>
    <name evidence="2" type="ORF">EV420DRAFT_1533562</name>
</gene>
<sequence>MTNTSLAVSRGFSYLLFLSSLIFTWLFCKLTSERFRRFIKSLWDLSLIVCLHEIWKEAFFALYLDVSYLQGC</sequence>
<name>A0AA39N7Y1_ARMTA</name>
<reference evidence="2" key="1">
    <citation type="submission" date="2023-06" db="EMBL/GenBank/DDBJ databases">
        <authorList>
            <consortium name="Lawrence Berkeley National Laboratory"/>
            <person name="Ahrendt S."/>
            <person name="Sahu N."/>
            <person name="Indic B."/>
            <person name="Wong-Bajracharya J."/>
            <person name="Merenyi Z."/>
            <person name="Ke H.-M."/>
            <person name="Monk M."/>
            <person name="Kocsube S."/>
            <person name="Drula E."/>
            <person name="Lipzen A."/>
            <person name="Balint B."/>
            <person name="Henrissat B."/>
            <person name="Andreopoulos B."/>
            <person name="Martin F.M."/>
            <person name="Harder C.B."/>
            <person name="Rigling D."/>
            <person name="Ford K.L."/>
            <person name="Foster G.D."/>
            <person name="Pangilinan J."/>
            <person name="Papanicolaou A."/>
            <person name="Barry K."/>
            <person name="LaButti K."/>
            <person name="Viragh M."/>
            <person name="Koriabine M."/>
            <person name="Yan M."/>
            <person name="Riley R."/>
            <person name="Champramary S."/>
            <person name="Plett K.L."/>
            <person name="Tsai I.J."/>
            <person name="Slot J."/>
            <person name="Sipos G."/>
            <person name="Plett J."/>
            <person name="Nagy L.G."/>
            <person name="Grigoriev I.V."/>
        </authorList>
    </citation>
    <scope>NUCLEOTIDE SEQUENCE</scope>
    <source>
        <strain evidence="2">CCBAS 213</strain>
    </source>
</reference>
<evidence type="ECO:0000313" key="2">
    <source>
        <dbReference type="EMBL" id="KAK0460682.1"/>
    </source>
</evidence>
<organism evidence="2 3">
    <name type="scientific">Armillaria tabescens</name>
    <name type="common">Ringless honey mushroom</name>
    <name type="synonym">Agaricus tabescens</name>
    <dbReference type="NCBI Taxonomy" id="1929756"/>
    <lineage>
        <taxon>Eukaryota</taxon>
        <taxon>Fungi</taxon>
        <taxon>Dikarya</taxon>
        <taxon>Basidiomycota</taxon>
        <taxon>Agaricomycotina</taxon>
        <taxon>Agaricomycetes</taxon>
        <taxon>Agaricomycetidae</taxon>
        <taxon>Agaricales</taxon>
        <taxon>Marasmiineae</taxon>
        <taxon>Physalacriaceae</taxon>
        <taxon>Desarmillaria</taxon>
    </lineage>
</organism>
<dbReference type="Proteomes" id="UP001175211">
    <property type="component" value="Unassembled WGS sequence"/>
</dbReference>
<protein>
    <submittedName>
        <fullName evidence="2">Uncharacterized protein</fullName>
    </submittedName>
</protein>
<comment type="caution">
    <text evidence="2">The sequence shown here is derived from an EMBL/GenBank/DDBJ whole genome shotgun (WGS) entry which is preliminary data.</text>
</comment>
<keyword evidence="3" id="KW-1185">Reference proteome</keyword>
<dbReference type="AlphaFoldDB" id="A0AA39N7Y1"/>
<keyword evidence="1" id="KW-1133">Transmembrane helix</keyword>
<dbReference type="EMBL" id="JAUEPS010000012">
    <property type="protein sequence ID" value="KAK0460682.1"/>
    <property type="molecule type" value="Genomic_DNA"/>
</dbReference>
<keyword evidence="1" id="KW-0812">Transmembrane</keyword>